<dbReference type="InterPro" id="IPR036291">
    <property type="entry name" value="NAD(P)-bd_dom_sf"/>
</dbReference>
<dbReference type="SUPFAM" id="SSF51735">
    <property type="entry name" value="NAD(P)-binding Rossmann-fold domains"/>
    <property type="match status" value="1"/>
</dbReference>
<comment type="caution">
    <text evidence="4">The sequence shown here is derived from an EMBL/GenBank/DDBJ whole genome shotgun (WGS) entry which is preliminary data.</text>
</comment>
<evidence type="ECO:0000313" key="4">
    <source>
        <dbReference type="EMBL" id="PIN00523.1"/>
    </source>
</evidence>
<proteinExistence type="inferred from homology"/>
<keyword evidence="2" id="KW-0520">NAD</keyword>
<name>A0A2G9G5C6_9LAMI</name>
<evidence type="ECO:0000256" key="3">
    <source>
        <dbReference type="ARBA" id="ARBA00023235"/>
    </source>
</evidence>
<gene>
    <name evidence="4" type="ORF">CDL12_26974</name>
</gene>
<evidence type="ECO:0000256" key="1">
    <source>
        <dbReference type="ARBA" id="ARBA00007637"/>
    </source>
</evidence>
<dbReference type="PANTHER" id="PTHR43574">
    <property type="entry name" value="EPIMERASE-RELATED"/>
    <property type="match status" value="1"/>
</dbReference>
<dbReference type="OrthoDB" id="1713649at2759"/>
<evidence type="ECO:0000256" key="2">
    <source>
        <dbReference type="ARBA" id="ARBA00023027"/>
    </source>
</evidence>
<keyword evidence="5" id="KW-1185">Reference proteome</keyword>
<dbReference type="PRINTS" id="PR01713">
    <property type="entry name" value="NUCEPIMERASE"/>
</dbReference>
<organism evidence="4 5">
    <name type="scientific">Handroanthus impetiginosus</name>
    <dbReference type="NCBI Taxonomy" id="429701"/>
    <lineage>
        <taxon>Eukaryota</taxon>
        <taxon>Viridiplantae</taxon>
        <taxon>Streptophyta</taxon>
        <taxon>Embryophyta</taxon>
        <taxon>Tracheophyta</taxon>
        <taxon>Spermatophyta</taxon>
        <taxon>Magnoliopsida</taxon>
        <taxon>eudicotyledons</taxon>
        <taxon>Gunneridae</taxon>
        <taxon>Pentapetalae</taxon>
        <taxon>asterids</taxon>
        <taxon>lamiids</taxon>
        <taxon>Lamiales</taxon>
        <taxon>Bignoniaceae</taxon>
        <taxon>Crescentiina</taxon>
        <taxon>Tabebuia alliance</taxon>
        <taxon>Handroanthus</taxon>
    </lineage>
</organism>
<dbReference type="EMBL" id="NKXS01006913">
    <property type="protein sequence ID" value="PIN00523.1"/>
    <property type="molecule type" value="Genomic_DNA"/>
</dbReference>
<dbReference type="GO" id="GO:0050378">
    <property type="term" value="F:UDP-glucuronate 4-epimerase activity"/>
    <property type="evidence" value="ECO:0007669"/>
    <property type="project" value="UniProtKB-EC"/>
</dbReference>
<accession>A0A2G9G5C6</accession>
<dbReference type="EC" id="5.1.3.6" evidence="4"/>
<protein>
    <submittedName>
        <fullName evidence="4">UDP-glucuronate 4-epimerase</fullName>
        <ecNumber evidence="4">5.1.3.6</ecNumber>
    </submittedName>
</protein>
<dbReference type="STRING" id="429701.A0A2G9G5C6"/>
<dbReference type="Gene3D" id="3.40.50.720">
    <property type="entry name" value="NAD(P)-binding Rossmann-like Domain"/>
    <property type="match status" value="1"/>
</dbReference>
<evidence type="ECO:0000313" key="5">
    <source>
        <dbReference type="Proteomes" id="UP000231279"/>
    </source>
</evidence>
<reference evidence="5" key="1">
    <citation type="journal article" date="2018" name="Gigascience">
        <title>Genome assembly of the Pink Ipe (Handroanthus impetiginosus, Bignoniaceae), a highly valued, ecologically keystone Neotropical timber forest tree.</title>
        <authorList>
            <person name="Silva-Junior O.B."/>
            <person name="Grattapaglia D."/>
            <person name="Novaes E."/>
            <person name="Collevatti R.G."/>
        </authorList>
    </citation>
    <scope>NUCLEOTIDE SEQUENCE [LARGE SCALE GENOMIC DNA]</scope>
    <source>
        <strain evidence="5">cv. UFG-1</strain>
    </source>
</reference>
<comment type="similarity">
    <text evidence="1">Belongs to the NAD(P)-dependent epimerase/dehydratase family.</text>
</comment>
<dbReference type="AlphaFoldDB" id="A0A2G9G5C6"/>
<keyword evidence="3 4" id="KW-0413">Isomerase</keyword>
<dbReference type="Proteomes" id="UP000231279">
    <property type="component" value="Unassembled WGS sequence"/>
</dbReference>
<sequence>MAYFFFTKDILKGKQIRIFEGPDHRTVARDFTYIDDIVKGCLAAIDTAEESTGSGGKKKKPAQLRIFNLGNTSPVPVSKLVSILEKLLMVKAKRNVLPMPRNGDVLYTHANISYAKKELHYRPTTDLQKGLKKFVDWYLSYYSGSGKRSS</sequence>